<dbReference type="GO" id="GO:0001003">
    <property type="term" value="F:RNA polymerase III type 2 promoter sequence-specific DNA binding"/>
    <property type="evidence" value="ECO:0007669"/>
    <property type="project" value="TreeGrafter"/>
</dbReference>
<dbReference type="GO" id="GO:0001002">
    <property type="term" value="F:RNA polymerase III type 1 promoter sequence-specific DNA binding"/>
    <property type="evidence" value="ECO:0007669"/>
    <property type="project" value="TreeGrafter"/>
</dbReference>
<evidence type="ECO:0000256" key="4">
    <source>
        <dbReference type="ARBA" id="ARBA00023242"/>
    </source>
</evidence>
<protein>
    <recommendedName>
        <fullName evidence="10">Transcription factor IIIC subunit 5 HTH domain-containing protein</fullName>
    </recommendedName>
</protein>
<evidence type="ECO:0008006" key="10">
    <source>
        <dbReference type="Google" id="ProtNLM"/>
    </source>
</evidence>
<feature type="compositionally biased region" description="Low complexity" evidence="5">
    <location>
        <begin position="360"/>
        <end position="370"/>
    </location>
</feature>
<evidence type="ECO:0000256" key="1">
    <source>
        <dbReference type="ARBA" id="ARBA00004123"/>
    </source>
</evidence>
<dbReference type="EMBL" id="GL433870">
    <property type="protein sequence ID" value="EFN50973.1"/>
    <property type="molecule type" value="Genomic_DNA"/>
</dbReference>
<name>E1ZT61_CHLVA</name>
<feature type="compositionally biased region" description="Low complexity" evidence="5">
    <location>
        <begin position="526"/>
        <end position="547"/>
    </location>
</feature>
<dbReference type="PANTHER" id="PTHR13230">
    <property type="entry name" value="GENERAL TRANSCRIPTION FACTOR IIIC, POLYPEPTIDE 5"/>
    <property type="match status" value="1"/>
</dbReference>
<proteinExistence type="predicted"/>
<feature type="compositionally biased region" description="Gly residues" evidence="5">
    <location>
        <begin position="1"/>
        <end position="11"/>
    </location>
</feature>
<evidence type="ECO:0000313" key="8">
    <source>
        <dbReference type="EMBL" id="EFN50973.1"/>
    </source>
</evidence>
<organism evidence="9">
    <name type="scientific">Chlorella variabilis</name>
    <name type="common">Green alga</name>
    <dbReference type="NCBI Taxonomy" id="554065"/>
    <lineage>
        <taxon>Eukaryota</taxon>
        <taxon>Viridiplantae</taxon>
        <taxon>Chlorophyta</taxon>
        <taxon>core chlorophytes</taxon>
        <taxon>Trebouxiophyceae</taxon>
        <taxon>Chlorellales</taxon>
        <taxon>Chlorellaceae</taxon>
        <taxon>Chlorella clade</taxon>
        <taxon>Chlorella</taxon>
    </lineage>
</organism>
<feature type="region of interest" description="Disordered" evidence="5">
    <location>
        <begin position="106"/>
        <end position="128"/>
    </location>
</feature>
<feature type="domain" description="Transcription factor IIIC subunit Tfc1/Sfc1 triple barrel" evidence="7">
    <location>
        <begin position="43"/>
        <end position="154"/>
    </location>
</feature>
<dbReference type="InterPro" id="IPR040454">
    <property type="entry name" value="TF_IIIC_Tfc1/Sfc1"/>
</dbReference>
<dbReference type="GeneID" id="17350414"/>
<dbReference type="InterPro" id="IPR019136">
    <property type="entry name" value="TF_IIIC_su-5_HTH"/>
</dbReference>
<feature type="compositionally biased region" description="Gly residues" evidence="5">
    <location>
        <begin position="619"/>
        <end position="629"/>
    </location>
</feature>
<dbReference type="Proteomes" id="UP000008141">
    <property type="component" value="Unassembled WGS sequence"/>
</dbReference>
<dbReference type="Pfam" id="PF17682">
    <property type="entry name" value="Tau95_N"/>
    <property type="match status" value="1"/>
</dbReference>
<gene>
    <name evidence="8" type="ORF">CHLNCDRAFT_141613</name>
</gene>
<evidence type="ECO:0000259" key="7">
    <source>
        <dbReference type="Pfam" id="PF17682"/>
    </source>
</evidence>
<dbReference type="PANTHER" id="PTHR13230:SF5">
    <property type="entry name" value="GENERAL TRANSCRIPTION FACTOR 3C POLYPEPTIDE 5"/>
    <property type="match status" value="1"/>
</dbReference>
<comment type="subcellular location">
    <subcellularLocation>
        <location evidence="1">Nucleus</location>
    </subcellularLocation>
</comment>
<accession>E1ZT61</accession>
<evidence type="ECO:0000256" key="3">
    <source>
        <dbReference type="ARBA" id="ARBA00023163"/>
    </source>
</evidence>
<reference evidence="8 9" key="1">
    <citation type="journal article" date="2010" name="Plant Cell">
        <title>The Chlorella variabilis NC64A genome reveals adaptation to photosymbiosis, coevolution with viruses, and cryptic sex.</title>
        <authorList>
            <person name="Blanc G."/>
            <person name="Duncan G."/>
            <person name="Agarkova I."/>
            <person name="Borodovsky M."/>
            <person name="Gurnon J."/>
            <person name="Kuo A."/>
            <person name="Lindquist E."/>
            <person name="Lucas S."/>
            <person name="Pangilinan J."/>
            <person name="Polle J."/>
            <person name="Salamov A."/>
            <person name="Terry A."/>
            <person name="Yamada T."/>
            <person name="Dunigan D.D."/>
            <person name="Grigoriev I.V."/>
            <person name="Claverie J.M."/>
            <person name="Van Etten J.L."/>
        </authorList>
    </citation>
    <scope>NUCLEOTIDE SEQUENCE [LARGE SCALE GENOMIC DNA]</scope>
    <source>
        <strain evidence="8 9">NC64A</strain>
    </source>
</reference>
<feature type="compositionally biased region" description="Acidic residues" evidence="5">
    <location>
        <begin position="581"/>
        <end position="604"/>
    </location>
</feature>
<dbReference type="AlphaFoldDB" id="E1ZT61"/>
<evidence type="ECO:0000256" key="2">
    <source>
        <dbReference type="ARBA" id="ARBA00023125"/>
    </source>
</evidence>
<feature type="region of interest" description="Disordered" evidence="5">
    <location>
        <begin position="353"/>
        <end position="394"/>
    </location>
</feature>
<feature type="region of interest" description="Disordered" evidence="5">
    <location>
        <begin position="577"/>
        <end position="629"/>
    </location>
</feature>
<dbReference type="GO" id="GO:0006384">
    <property type="term" value="P:transcription initiation at RNA polymerase III promoter"/>
    <property type="evidence" value="ECO:0007669"/>
    <property type="project" value="InterPro"/>
</dbReference>
<dbReference type="RefSeq" id="XP_005843075.1">
    <property type="nucleotide sequence ID" value="XM_005843013.1"/>
</dbReference>
<dbReference type="eggNOG" id="KOG2473">
    <property type="taxonomic scope" value="Eukaryota"/>
</dbReference>
<evidence type="ECO:0000313" key="9">
    <source>
        <dbReference type="Proteomes" id="UP000008141"/>
    </source>
</evidence>
<dbReference type="OrthoDB" id="514683at2759"/>
<dbReference type="GO" id="GO:0000127">
    <property type="term" value="C:transcription factor TFIIIC complex"/>
    <property type="evidence" value="ECO:0007669"/>
    <property type="project" value="InterPro"/>
</dbReference>
<dbReference type="InterPro" id="IPR042536">
    <property type="entry name" value="TFIIIC_tauA_Sfc1"/>
</dbReference>
<dbReference type="InParanoid" id="E1ZT61"/>
<feature type="region of interest" description="Disordered" evidence="5">
    <location>
        <begin position="1"/>
        <end position="20"/>
    </location>
</feature>
<dbReference type="GO" id="GO:0005634">
    <property type="term" value="C:nucleus"/>
    <property type="evidence" value="ECO:0007669"/>
    <property type="project" value="UniProtKB-SubCell"/>
</dbReference>
<feature type="compositionally biased region" description="Gly residues" evidence="5">
    <location>
        <begin position="114"/>
        <end position="128"/>
    </location>
</feature>
<dbReference type="Gene3D" id="3.30.200.160">
    <property type="entry name" value="TFIIIC, subcomplex tauA, subunit Sfc1, barrel domain"/>
    <property type="match status" value="1"/>
</dbReference>
<dbReference type="OMA" id="MKCKMLA"/>
<keyword evidence="4" id="KW-0539">Nucleus</keyword>
<feature type="domain" description="Transcription factor IIIC subunit 5 HTH" evidence="6">
    <location>
        <begin position="187"/>
        <end position="331"/>
    </location>
</feature>
<dbReference type="Pfam" id="PF09734">
    <property type="entry name" value="Tau95"/>
    <property type="match status" value="1"/>
</dbReference>
<dbReference type="KEGG" id="cvr:CHLNCDRAFT_141613"/>
<evidence type="ECO:0000256" key="5">
    <source>
        <dbReference type="SAM" id="MobiDB-lite"/>
    </source>
</evidence>
<keyword evidence="3" id="KW-0804">Transcription</keyword>
<dbReference type="InterPro" id="IPR041499">
    <property type="entry name" value="Tfc1/Sfc1_N"/>
</dbReference>
<evidence type="ECO:0000259" key="6">
    <source>
        <dbReference type="Pfam" id="PF09734"/>
    </source>
</evidence>
<keyword evidence="2" id="KW-0238">DNA-binding</keyword>
<sequence>MSAGVGSGGAAGPSTGPAAAPASAADARELLVPLPKPGLLHLCVEYPGYLGDEQRVLETLGGLEGIARQLQENPKTLSLRLRPGDRNCHATFAGREPSRRLLLKLTRPAPPANGGAGASGGGGSGSGSGGSWVAEVVATLPHSYRWTTPADYQYVALDSRPVEEQGLEQQQGASPPGFQPQPLLCAPPLFAKQPQFDYAFRGYEATAALGSSAGGTAATAVAGGIAGSGGKKKVPQLVAEAALVAAQQRHGHTLRLLQALLQQRPVWPAAALHEAAAAAGVQPMPSGRSPADDLLPLLCYKFRNGPWKNAWTRRGFDPRASPDARRLQCVEYHLPSEWYGKIAEHKKAAALAAEQRKQQEQQQRAAAAAAGGSGALAEQREQQEQGGRGQGQLPPLAATYSQLLRLEAHCSDSSGWLASAAHEGIKRRIKERFQAVLDGTPIDDDGGSFRAAAEAMQPAGAAVAQPMQLGDPPSAATSGRGAASAVAAAAAATGEAAGAAAAPIETDDGADLAQQAQQHLRIQPTATRQAPPLQRPRAPAEAATPVAATAAAGAGRGGGLHILPSGLMTELVDHLARLPGQEEEEDEEEEEEEGEEGEEEEEQEGAGYHTDEGYQTEEGGAGGGQSEEE</sequence>
<feature type="region of interest" description="Disordered" evidence="5">
    <location>
        <begin position="512"/>
        <end position="547"/>
    </location>
</feature>
<keyword evidence="9" id="KW-1185">Reference proteome</keyword>
<dbReference type="STRING" id="554065.E1ZT61"/>